<dbReference type="PROSITE" id="PS00137">
    <property type="entry name" value="SUBTILASE_HIS"/>
    <property type="match status" value="1"/>
</dbReference>
<dbReference type="CDD" id="cd04059">
    <property type="entry name" value="Peptidases_S8_Protein_convertases_Kexins_Furin-like"/>
    <property type="match status" value="1"/>
</dbReference>
<keyword evidence="4 14" id="KW-0645">Protease</keyword>
<dbReference type="SUPFAM" id="SSF54897">
    <property type="entry name" value="Protease propeptides/inhibitors"/>
    <property type="match status" value="1"/>
</dbReference>
<dbReference type="InterPro" id="IPR036852">
    <property type="entry name" value="Peptidase_S8/S53_dom_sf"/>
</dbReference>
<keyword evidence="19" id="KW-1185">Reference proteome</keyword>
<dbReference type="PANTHER" id="PTHR42884:SF31">
    <property type="entry name" value="PROPROTEIN CONVERTASE SUBTILISIN_KEXIN TYPE 5"/>
    <property type="match status" value="1"/>
</dbReference>
<dbReference type="Pfam" id="PF01483">
    <property type="entry name" value="P_proprotein"/>
    <property type="match status" value="1"/>
</dbReference>
<dbReference type="InterPro" id="IPR034182">
    <property type="entry name" value="Kexin/furin"/>
</dbReference>
<evidence type="ECO:0000256" key="5">
    <source>
        <dbReference type="ARBA" id="ARBA00022685"/>
    </source>
</evidence>
<keyword evidence="8 14" id="KW-0720">Serine protease</keyword>
<dbReference type="FunFam" id="2.10.220.10:FF:000111">
    <property type="entry name" value="Furin2, putative"/>
    <property type="match status" value="1"/>
</dbReference>
<dbReference type="InterPro" id="IPR023827">
    <property type="entry name" value="Peptidase_S8_Asp-AS"/>
</dbReference>
<evidence type="ECO:0000256" key="12">
    <source>
        <dbReference type="ARBA" id="ARBA00023180"/>
    </source>
</evidence>
<evidence type="ECO:0000256" key="14">
    <source>
        <dbReference type="PROSITE-ProRule" id="PRU01240"/>
    </source>
</evidence>
<dbReference type="PROSITE" id="PS00138">
    <property type="entry name" value="SUBTILASE_SER"/>
    <property type="match status" value="1"/>
</dbReference>
<dbReference type="PANTHER" id="PTHR42884">
    <property type="entry name" value="PROPROTEIN CONVERTASE SUBTILISIN/KEXIN-RELATED"/>
    <property type="match status" value="1"/>
</dbReference>
<dbReference type="InterPro" id="IPR022398">
    <property type="entry name" value="Peptidase_S8_His-AS"/>
</dbReference>
<evidence type="ECO:0000256" key="3">
    <source>
        <dbReference type="ARBA" id="ARBA00011073"/>
    </source>
</evidence>
<dbReference type="RefSeq" id="XP_019619558.1">
    <property type="nucleotide sequence ID" value="XM_019763999.1"/>
</dbReference>
<dbReference type="PROSITE" id="PS00136">
    <property type="entry name" value="SUBTILASE_ASP"/>
    <property type="match status" value="1"/>
</dbReference>
<keyword evidence="9 16" id="KW-0472">Membrane</keyword>
<dbReference type="Gene3D" id="3.40.50.200">
    <property type="entry name" value="Peptidase S8/S53 domain"/>
    <property type="match status" value="1"/>
</dbReference>
<accession>A0A6P4Y553</accession>
<dbReference type="SUPFAM" id="SSF52743">
    <property type="entry name" value="Subtilisin-like"/>
    <property type="match status" value="1"/>
</dbReference>
<keyword evidence="5" id="KW-0165">Cleavage on pair of basic residues</keyword>
<evidence type="ECO:0000256" key="11">
    <source>
        <dbReference type="ARBA" id="ARBA00023157"/>
    </source>
</evidence>
<dbReference type="InterPro" id="IPR002884">
    <property type="entry name" value="P_dom"/>
</dbReference>
<dbReference type="InterPro" id="IPR006212">
    <property type="entry name" value="Furin_repeat"/>
</dbReference>
<comment type="similarity">
    <text evidence="3 14 15">Belongs to the peptidase S8 family.</text>
</comment>
<feature type="transmembrane region" description="Helical" evidence="16">
    <location>
        <begin position="1617"/>
        <end position="1641"/>
    </location>
</feature>
<dbReference type="Gene3D" id="2.60.120.260">
    <property type="entry name" value="Galactose-binding domain-like"/>
    <property type="match status" value="1"/>
</dbReference>
<dbReference type="InterPro" id="IPR000209">
    <property type="entry name" value="Peptidase_S8/S53_dom"/>
</dbReference>
<sequence length="1696" mass="188223">MPSAVLALFAAALCAVSLRTVAAEGPRVYRNEWALHVEGGTEAANRLAFKHGFINKGQIGSLEDHYLFVHRRTWKRSLRSSSHRHALLQREPEVRWLQQQVVKRRVKRRVKRVYSMNPWEHRVMENAPQVNDPEPAQPDNHWDPHFNDDKWDKMWYLHCDRPGFACQSSDMNVEAAWKKGYTGKGVVVSILDDGIETDHPDLAGNYDPDASSDINGGTLDPTPRYEYTNENRHGTRCAGEVAAMGNNSFCSVGVAYKARIGGVRMLDGDVTDSVEAASLGLNPQHIMIYSASWGPDDDGKTVDGPANLATKTFAQGAERGRDGLGSIFVWASGNGGRTYDSCGCDGYTNSIYTISVSSASEQGKVPWYLEPCASTLATTYSSGAPHERKVITTDLRKGCTESHTGTSASAPMAAGICALALEANPMLTWRDMQYIVVMAANPVPLDKDSESYPRDPRKESDFVTNGAGLRVSHNFGFGLMDAGKMVELAESWRKVPEQHVCEEQPSSQQRAITKGQMIVDTKTTGGCNGTDRHVRFLEHVVVQMTLDHPCRGDLSIHITSPAGTRSTLLPQRQFDSSSDGLKDWSFMTTHCWGEQPYGDWVLEVRDLGRTNCQRYGLRSVLPVLRKWKLILYGTEEHPLYKRDEESRIHTPQTREEPTDEDDCEDGYFYDHKHHHCRHCDSSCATCHGRRDTQCLSCHEGFYLVQDEGTCEEECGQGYYKDEEQRKCLDCFADCLTCEGSADRCTSCDEEDGLKLFENTCVAQCAEGRYMDEHDVCQDCHESCETCTGPDATDCVTCADEDLLQESQCVETCSSGFFKQHYECLKCHATCASCSGPRDDQCLTCSGHLQLDDDTSRCITLCEDGEYGTEEGRCEECNTICKKCNGSRADQCLECHHDKYLYDTTCVEYCGNRHYPENGECHPCHPSCLGCIGGEINQCNQCNQDYEGEDHFLYQGTCHVVCPPGLFGDKTDQVCKACAPGCIACDGPADDQCTLCEEEKTPTDGRCQSEGSQAQEEECAEGCHSCEEGPDVCDSCDENYYLTEDSCVRGRDCPSFTYADDQERECRPCQENCEACDGPNIDDCNSCKEGFYKTPDGCGTGCPNRYYKDDTNKECKPCDSSCFTCSGAASFHCLSCEDGAFLHESRCESTCPAGYIANAESHECVESSCAQDQYYSSETGRCEDCPSNCRACDNDGDCTECAPTYIVVDGRCRPEETCKDGEYQDRDRDTAELSCRPCHQSCKTCSGPSGSDCDSCRGDDTILDRGECITSCGPGEYMDRREKKCKACHPTCKECTDEYDDTCTDCDDGFLLTDSGSCEAGCPPGQFLHHRDCQSCHRECQTCDGPHHDNCLSCPEGSYLTDKQCSSHCPEGTFEETYEDDSGATVMECRLCHVNCKTCQGDGEKDCIECANDIKYKQDGKCVTECEEGHYPDLTNECQACSSECETCDGPRSDQCVTCPYDYYLVQGQCLEKCPDGYYDTMRQEKECGECHPSCATCNEGGNYNCLSCPFGSKLVKGVCYPMCEEHEFFVEDTQKCDECDVSCKTCRGSTSHDCLSCEAPYGYHAMKHLCTACCEPGSPESEYCCICHESTRVCITDREADSGGVQFSSTGSIPTNVAYIAVATFICVVIVVLFFVVFGLLQARSNGSLCWAHKYQQVPTTRYEKMNDHVNILSQEDFYNEDSLSEDEIHNITSRH</sequence>
<evidence type="ECO:0000256" key="6">
    <source>
        <dbReference type="ARBA" id="ARBA00022729"/>
    </source>
</evidence>
<dbReference type="GeneID" id="109466292"/>
<evidence type="ECO:0000256" key="16">
    <source>
        <dbReference type="SAM" id="Phobius"/>
    </source>
</evidence>
<feature type="active site" description="Charge relay system" evidence="13 14">
    <location>
        <position position="192"/>
    </location>
</feature>
<dbReference type="SMART" id="SM01411">
    <property type="entry name" value="Ephrin_rec_like"/>
    <property type="match status" value="4"/>
</dbReference>
<comment type="subcellular location">
    <subcellularLocation>
        <location evidence="2">Membrane</location>
    </subcellularLocation>
</comment>
<dbReference type="CDD" id="cd00064">
    <property type="entry name" value="FU"/>
    <property type="match status" value="12"/>
</dbReference>
<evidence type="ECO:0000256" key="2">
    <source>
        <dbReference type="ARBA" id="ARBA00004370"/>
    </source>
</evidence>
<feature type="active site" description="Charge relay system" evidence="13 14">
    <location>
        <position position="233"/>
    </location>
</feature>
<evidence type="ECO:0000256" key="1">
    <source>
        <dbReference type="ARBA" id="ARBA00001913"/>
    </source>
</evidence>
<dbReference type="SUPFAM" id="SSF57184">
    <property type="entry name" value="Growth factor receptor domain"/>
    <property type="match status" value="8"/>
</dbReference>
<dbReference type="FunFam" id="2.60.120.260:FF:000006">
    <property type="entry name" value="Proprotein convertase subtilisin/kexin type 5"/>
    <property type="match status" value="1"/>
</dbReference>
<dbReference type="Gene3D" id="3.30.70.850">
    <property type="entry name" value="Peptidase S8, pro-domain"/>
    <property type="match status" value="1"/>
</dbReference>
<dbReference type="PRINTS" id="PR00723">
    <property type="entry name" value="SUBTILISIN"/>
</dbReference>
<feature type="chain" id="PRO_5027931606" evidence="17">
    <location>
        <begin position="24"/>
        <end position="1696"/>
    </location>
</feature>
<dbReference type="Gene3D" id="2.10.220.10">
    <property type="entry name" value="Hormone Receptor, Insulin-like Growth Factor Receptor 1, Chain A, domain 2"/>
    <property type="match status" value="11"/>
</dbReference>
<proteinExistence type="inferred from homology"/>
<keyword evidence="16" id="KW-0812">Transmembrane</keyword>
<evidence type="ECO:0000256" key="15">
    <source>
        <dbReference type="RuleBase" id="RU003355"/>
    </source>
</evidence>
<evidence type="ECO:0000259" key="18">
    <source>
        <dbReference type="PROSITE" id="PS51829"/>
    </source>
</evidence>
<feature type="signal peptide" evidence="17">
    <location>
        <begin position="1"/>
        <end position="23"/>
    </location>
</feature>
<keyword evidence="16" id="KW-1133">Transmembrane helix</keyword>
<dbReference type="PROSITE" id="PS51829">
    <property type="entry name" value="P_HOMO_B"/>
    <property type="match status" value="1"/>
</dbReference>
<evidence type="ECO:0000313" key="20">
    <source>
        <dbReference type="RefSeq" id="XP_019619558.1"/>
    </source>
</evidence>
<dbReference type="FunFam" id="3.30.70.850:FF:000001">
    <property type="entry name" value="Proprotein convertase subtilisin/kexin type 5"/>
    <property type="match status" value="1"/>
</dbReference>
<keyword evidence="11" id="KW-1015">Disulfide bond</keyword>
<dbReference type="InterPro" id="IPR008979">
    <property type="entry name" value="Galactose-bd-like_sf"/>
</dbReference>
<dbReference type="GO" id="GO:0008104">
    <property type="term" value="P:intracellular protein localization"/>
    <property type="evidence" value="ECO:0007669"/>
    <property type="project" value="UniProtKB-ARBA"/>
</dbReference>
<dbReference type="GO" id="GO:0000139">
    <property type="term" value="C:Golgi membrane"/>
    <property type="evidence" value="ECO:0007669"/>
    <property type="project" value="TreeGrafter"/>
</dbReference>
<dbReference type="KEGG" id="bbel:109466292"/>
<feature type="domain" description="P/Homo B" evidence="18">
    <location>
        <begin position="494"/>
        <end position="637"/>
    </location>
</feature>
<evidence type="ECO:0000256" key="4">
    <source>
        <dbReference type="ARBA" id="ARBA00022670"/>
    </source>
</evidence>
<gene>
    <name evidence="20" type="primary">LOC109466292</name>
</gene>
<protein>
    <submittedName>
        <fullName evidence="20">Proprotein convertase subtilisin/kexin type 5</fullName>
    </submittedName>
</protein>
<evidence type="ECO:0000256" key="13">
    <source>
        <dbReference type="PIRSR" id="PIRSR615500-1"/>
    </source>
</evidence>
<keyword evidence="12" id="KW-0325">Glycoprotein</keyword>
<dbReference type="InterPro" id="IPR015500">
    <property type="entry name" value="Peptidase_S8_subtilisin-rel"/>
</dbReference>
<dbReference type="OrthoDB" id="300641at2759"/>
<evidence type="ECO:0000256" key="8">
    <source>
        <dbReference type="ARBA" id="ARBA00022825"/>
    </source>
</evidence>
<evidence type="ECO:0000313" key="19">
    <source>
        <dbReference type="Proteomes" id="UP000515135"/>
    </source>
</evidence>
<dbReference type="GO" id="GO:0016486">
    <property type="term" value="P:peptide hormone processing"/>
    <property type="evidence" value="ECO:0007669"/>
    <property type="project" value="TreeGrafter"/>
</dbReference>
<dbReference type="InterPro" id="IPR032815">
    <property type="entry name" value="S8_pro-domain"/>
</dbReference>
<feature type="active site" description="Charge relay system" evidence="13 14">
    <location>
        <position position="407"/>
    </location>
</feature>
<dbReference type="Proteomes" id="UP000515135">
    <property type="component" value="Unplaced"/>
</dbReference>
<reference evidence="20" key="1">
    <citation type="submission" date="2025-08" db="UniProtKB">
        <authorList>
            <consortium name="RefSeq"/>
        </authorList>
    </citation>
    <scope>IDENTIFICATION</scope>
    <source>
        <tissue evidence="20">Gonad</tissue>
    </source>
</reference>
<organism evidence="19 20">
    <name type="scientific">Branchiostoma belcheri</name>
    <name type="common">Amphioxus</name>
    <dbReference type="NCBI Taxonomy" id="7741"/>
    <lineage>
        <taxon>Eukaryota</taxon>
        <taxon>Metazoa</taxon>
        <taxon>Chordata</taxon>
        <taxon>Cephalochordata</taxon>
        <taxon>Leptocardii</taxon>
        <taxon>Amphioxiformes</taxon>
        <taxon>Branchiostomatidae</taxon>
        <taxon>Branchiostoma</taxon>
    </lineage>
</organism>
<evidence type="ECO:0000256" key="17">
    <source>
        <dbReference type="SAM" id="SignalP"/>
    </source>
</evidence>
<dbReference type="Pfam" id="PF00082">
    <property type="entry name" value="Peptidase_S8"/>
    <property type="match status" value="1"/>
</dbReference>
<keyword evidence="7 14" id="KW-0378">Hydrolase</keyword>
<keyword evidence="6 17" id="KW-0732">Signal</keyword>
<dbReference type="GO" id="GO:0005802">
    <property type="term" value="C:trans-Golgi network"/>
    <property type="evidence" value="ECO:0007669"/>
    <property type="project" value="TreeGrafter"/>
</dbReference>
<comment type="cofactor">
    <cofactor evidence="1">
        <name>Ca(2+)</name>
        <dbReference type="ChEBI" id="CHEBI:29108"/>
    </cofactor>
</comment>
<evidence type="ECO:0000256" key="9">
    <source>
        <dbReference type="ARBA" id="ARBA00023136"/>
    </source>
</evidence>
<dbReference type="SMART" id="SM00181">
    <property type="entry name" value="EGF"/>
    <property type="match status" value="11"/>
</dbReference>
<name>A0A6P4Y553_BRABE</name>
<dbReference type="InterPro" id="IPR038466">
    <property type="entry name" value="S8_pro-domain_sf"/>
</dbReference>
<dbReference type="Pfam" id="PF16470">
    <property type="entry name" value="S8_pro-domain"/>
    <property type="match status" value="1"/>
</dbReference>
<evidence type="ECO:0000256" key="7">
    <source>
        <dbReference type="ARBA" id="ARBA00022801"/>
    </source>
</evidence>
<dbReference type="SUPFAM" id="SSF49785">
    <property type="entry name" value="Galactose-binding domain-like"/>
    <property type="match status" value="1"/>
</dbReference>
<keyword evidence="10" id="KW-0865">Zymogen</keyword>
<evidence type="ECO:0000256" key="10">
    <source>
        <dbReference type="ARBA" id="ARBA00023145"/>
    </source>
</evidence>
<dbReference type="InterPro" id="IPR023828">
    <property type="entry name" value="Peptidase_S8_Ser-AS"/>
</dbReference>
<dbReference type="FunFam" id="3.40.50.200:FF:000001">
    <property type="entry name" value="Furin 2, isoform B"/>
    <property type="match status" value="1"/>
</dbReference>
<dbReference type="GO" id="GO:0008038">
    <property type="term" value="P:neuron recognition"/>
    <property type="evidence" value="ECO:0007669"/>
    <property type="project" value="UniProtKB-ARBA"/>
</dbReference>
<dbReference type="InterPro" id="IPR000742">
    <property type="entry name" value="EGF"/>
</dbReference>
<dbReference type="SMART" id="SM00261">
    <property type="entry name" value="FU"/>
    <property type="match status" value="18"/>
</dbReference>
<dbReference type="GO" id="GO:0004252">
    <property type="term" value="F:serine-type endopeptidase activity"/>
    <property type="evidence" value="ECO:0007669"/>
    <property type="project" value="UniProtKB-UniRule"/>
</dbReference>
<dbReference type="InterPro" id="IPR009030">
    <property type="entry name" value="Growth_fac_rcpt_cys_sf"/>
</dbReference>
<dbReference type="PROSITE" id="PS51892">
    <property type="entry name" value="SUBTILASE"/>
    <property type="match status" value="1"/>
</dbReference>